<dbReference type="GO" id="GO:0003964">
    <property type="term" value="F:RNA-directed DNA polymerase activity"/>
    <property type="evidence" value="ECO:0007669"/>
    <property type="project" value="UniProtKB-KW"/>
</dbReference>
<evidence type="ECO:0000256" key="4">
    <source>
        <dbReference type="ARBA" id="ARBA00022759"/>
    </source>
</evidence>
<feature type="compositionally biased region" description="Basic and acidic residues" evidence="8">
    <location>
        <begin position="1872"/>
        <end position="1882"/>
    </location>
</feature>
<comment type="caution">
    <text evidence="10">The sequence shown here is derived from an EMBL/GenBank/DDBJ whole genome shotgun (WGS) entry which is preliminary data.</text>
</comment>
<feature type="compositionally biased region" description="Acidic residues" evidence="8">
    <location>
        <begin position="57"/>
        <end position="72"/>
    </location>
</feature>
<feature type="compositionally biased region" description="Acidic residues" evidence="8">
    <location>
        <begin position="107"/>
        <end position="117"/>
    </location>
</feature>
<dbReference type="Pfam" id="PF03732">
    <property type="entry name" value="Retrotrans_gag"/>
    <property type="match status" value="1"/>
</dbReference>
<keyword evidence="5" id="KW-0378">Hydrolase</keyword>
<feature type="compositionally biased region" description="Basic and acidic residues" evidence="8">
    <location>
        <begin position="1704"/>
        <end position="1721"/>
    </location>
</feature>
<keyword evidence="1" id="KW-0808">Transferase</keyword>
<feature type="compositionally biased region" description="Gly residues" evidence="8">
    <location>
        <begin position="519"/>
        <end position="529"/>
    </location>
</feature>
<keyword evidence="7" id="KW-0863">Zinc-finger</keyword>
<feature type="region of interest" description="Disordered" evidence="8">
    <location>
        <begin position="479"/>
        <end position="540"/>
    </location>
</feature>
<feature type="compositionally biased region" description="Basic residues" evidence="8">
    <location>
        <begin position="122"/>
        <end position="131"/>
    </location>
</feature>
<feature type="compositionally biased region" description="Basic and acidic residues" evidence="8">
    <location>
        <begin position="490"/>
        <end position="501"/>
    </location>
</feature>
<feature type="region of interest" description="Disordered" evidence="8">
    <location>
        <begin position="1872"/>
        <end position="2020"/>
    </location>
</feature>
<feature type="domain" description="CCHC-type" evidence="9">
    <location>
        <begin position="572"/>
        <end position="585"/>
    </location>
</feature>
<dbReference type="SUPFAM" id="SSF57756">
    <property type="entry name" value="Retrovirus zinc finger-like domains"/>
    <property type="match status" value="1"/>
</dbReference>
<keyword evidence="6" id="KW-0695">RNA-directed DNA polymerase</keyword>
<evidence type="ECO:0000256" key="6">
    <source>
        <dbReference type="ARBA" id="ARBA00022918"/>
    </source>
</evidence>
<feature type="region of interest" description="Disordered" evidence="8">
    <location>
        <begin position="1648"/>
        <end position="1676"/>
    </location>
</feature>
<feature type="region of interest" description="Disordered" evidence="8">
    <location>
        <begin position="1465"/>
        <end position="1505"/>
    </location>
</feature>
<dbReference type="InterPro" id="IPR036875">
    <property type="entry name" value="Znf_CCHC_sf"/>
</dbReference>
<dbReference type="InterPro" id="IPR005162">
    <property type="entry name" value="Retrotrans_gag_dom"/>
</dbReference>
<feature type="region of interest" description="Disordered" evidence="8">
    <location>
        <begin position="1697"/>
        <end position="1795"/>
    </location>
</feature>
<keyword evidence="3" id="KW-0540">Nuclease</keyword>
<keyword evidence="4" id="KW-0255">Endonuclease</keyword>
<feature type="compositionally biased region" description="Acidic residues" evidence="8">
    <location>
        <begin position="1980"/>
        <end position="2000"/>
    </location>
</feature>
<evidence type="ECO:0000256" key="1">
    <source>
        <dbReference type="ARBA" id="ARBA00022679"/>
    </source>
</evidence>
<feature type="region of interest" description="Disordered" evidence="8">
    <location>
        <begin position="839"/>
        <end position="860"/>
    </location>
</feature>
<dbReference type="CDD" id="cd09274">
    <property type="entry name" value="RNase_HI_RT_Ty3"/>
    <property type="match status" value="1"/>
</dbReference>
<keyword evidence="2" id="KW-0548">Nucleotidyltransferase</keyword>
<evidence type="ECO:0000256" key="7">
    <source>
        <dbReference type="PROSITE-ProRule" id="PRU00047"/>
    </source>
</evidence>
<name>A0A9W6TT65_9STRA</name>
<dbReference type="Gene3D" id="3.10.20.370">
    <property type="match status" value="1"/>
</dbReference>
<dbReference type="GO" id="GO:0003676">
    <property type="term" value="F:nucleic acid binding"/>
    <property type="evidence" value="ECO:0007669"/>
    <property type="project" value="InterPro"/>
</dbReference>
<organism evidence="10 11">
    <name type="scientific">Phytophthora fragariaefolia</name>
    <dbReference type="NCBI Taxonomy" id="1490495"/>
    <lineage>
        <taxon>Eukaryota</taxon>
        <taxon>Sar</taxon>
        <taxon>Stramenopiles</taxon>
        <taxon>Oomycota</taxon>
        <taxon>Peronosporomycetes</taxon>
        <taxon>Peronosporales</taxon>
        <taxon>Peronosporaceae</taxon>
        <taxon>Phytophthora</taxon>
    </lineage>
</organism>
<dbReference type="InterPro" id="IPR001878">
    <property type="entry name" value="Znf_CCHC"/>
</dbReference>
<dbReference type="PANTHER" id="PTHR37984:SF5">
    <property type="entry name" value="PROTEIN NYNRIN-LIKE"/>
    <property type="match status" value="1"/>
</dbReference>
<feature type="compositionally biased region" description="Basic and acidic residues" evidence="8">
    <location>
        <begin position="2001"/>
        <end position="2020"/>
    </location>
</feature>
<dbReference type="Gene3D" id="3.10.10.10">
    <property type="entry name" value="HIV Type 1 Reverse Transcriptase, subunit A, domain 1"/>
    <property type="match status" value="1"/>
</dbReference>
<dbReference type="InterPro" id="IPR041373">
    <property type="entry name" value="RT_RNaseH"/>
</dbReference>
<feature type="region of interest" description="Disordered" evidence="8">
    <location>
        <begin position="601"/>
        <end position="716"/>
    </location>
</feature>
<evidence type="ECO:0000256" key="3">
    <source>
        <dbReference type="ARBA" id="ARBA00022722"/>
    </source>
</evidence>
<dbReference type="Gene3D" id="3.30.70.270">
    <property type="match status" value="1"/>
</dbReference>
<dbReference type="EMBL" id="BSXT01000165">
    <property type="protein sequence ID" value="GMF19541.1"/>
    <property type="molecule type" value="Genomic_DNA"/>
</dbReference>
<dbReference type="SUPFAM" id="SSF56672">
    <property type="entry name" value="DNA/RNA polymerases"/>
    <property type="match status" value="1"/>
</dbReference>
<dbReference type="GO" id="GO:0004519">
    <property type="term" value="F:endonuclease activity"/>
    <property type="evidence" value="ECO:0007669"/>
    <property type="project" value="UniProtKB-KW"/>
</dbReference>
<protein>
    <submittedName>
        <fullName evidence="10">Unnamed protein product</fullName>
    </submittedName>
</protein>
<dbReference type="InterPro" id="IPR050951">
    <property type="entry name" value="Retrovirus_Pol_polyprotein"/>
</dbReference>
<evidence type="ECO:0000313" key="10">
    <source>
        <dbReference type="EMBL" id="GMF19541.1"/>
    </source>
</evidence>
<feature type="compositionally biased region" description="Low complexity" evidence="8">
    <location>
        <begin position="1770"/>
        <end position="1785"/>
    </location>
</feature>
<feature type="compositionally biased region" description="Acidic residues" evidence="8">
    <location>
        <begin position="151"/>
        <end position="162"/>
    </location>
</feature>
<dbReference type="PANTHER" id="PTHR37984">
    <property type="entry name" value="PROTEIN CBG26694"/>
    <property type="match status" value="1"/>
</dbReference>
<evidence type="ECO:0000256" key="2">
    <source>
        <dbReference type="ARBA" id="ARBA00022695"/>
    </source>
</evidence>
<dbReference type="GO" id="GO:0016787">
    <property type="term" value="F:hydrolase activity"/>
    <property type="evidence" value="ECO:0007669"/>
    <property type="project" value="UniProtKB-KW"/>
</dbReference>
<keyword evidence="7" id="KW-0862">Zinc</keyword>
<feature type="region of interest" description="Disordered" evidence="8">
    <location>
        <begin position="16"/>
        <end position="162"/>
    </location>
</feature>
<feature type="compositionally biased region" description="Acidic residues" evidence="8">
    <location>
        <begin position="1944"/>
        <end position="1959"/>
    </location>
</feature>
<dbReference type="PROSITE" id="PS50158">
    <property type="entry name" value="ZF_CCHC"/>
    <property type="match status" value="1"/>
</dbReference>
<dbReference type="InterPro" id="IPR043502">
    <property type="entry name" value="DNA/RNA_pol_sf"/>
</dbReference>
<feature type="compositionally biased region" description="Low complexity" evidence="8">
    <location>
        <begin position="1896"/>
        <end position="1913"/>
    </location>
</feature>
<feature type="compositionally biased region" description="Basic and acidic residues" evidence="8">
    <location>
        <begin position="1736"/>
        <end position="1754"/>
    </location>
</feature>
<dbReference type="GO" id="GO:0008270">
    <property type="term" value="F:zinc ion binding"/>
    <property type="evidence" value="ECO:0007669"/>
    <property type="project" value="UniProtKB-KW"/>
</dbReference>
<dbReference type="Pfam" id="PF17917">
    <property type="entry name" value="RT_RNaseH"/>
    <property type="match status" value="1"/>
</dbReference>
<accession>A0A9W6TT65</accession>
<evidence type="ECO:0000256" key="5">
    <source>
        <dbReference type="ARBA" id="ARBA00022801"/>
    </source>
</evidence>
<feature type="compositionally biased region" description="Basic and acidic residues" evidence="8">
    <location>
        <begin position="1916"/>
        <end position="1926"/>
    </location>
</feature>
<dbReference type="FunFam" id="3.30.70.270:FF:000020">
    <property type="entry name" value="Transposon Tf2-6 polyprotein-like Protein"/>
    <property type="match status" value="1"/>
</dbReference>
<gene>
    <name evidence="10" type="ORF">Pfra01_000206400</name>
</gene>
<dbReference type="Proteomes" id="UP001165121">
    <property type="component" value="Unassembled WGS sequence"/>
</dbReference>
<proteinExistence type="predicted"/>
<feature type="compositionally biased region" description="Polar residues" evidence="8">
    <location>
        <begin position="687"/>
        <end position="706"/>
    </location>
</feature>
<keyword evidence="11" id="KW-1185">Reference proteome</keyword>
<reference evidence="10" key="1">
    <citation type="submission" date="2023-04" db="EMBL/GenBank/DDBJ databases">
        <title>Phytophthora fragariaefolia NBRC 109709.</title>
        <authorList>
            <person name="Ichikawa N."/>
            <person name="Sato H."/>
            <person name="Tonouchi N."/>
        </authorList>
    </citation>
    <scope>NUCLEOTIDE SEQUENCE</scope>
    <source>
        <strain evidence="10">NBRC 109709</strain>
    </source>
</reference>
<sequence length="2020" mass="222990">MLTTCKFYWKLTKVTHQEKKSAKNETSYVDITDHDSETSCPQISLTDYVERRMVDLSVDDGEGDGVDDDEDSSERSGEDDSSTDNGTDSGEDNGPRAKISAAGTGAPEDDGSSSEDGDNNRAHRNSSRRGRTQTPRPERPPARAAPSNQHEDEDTSADHDELDDMSWWDVMTPDQQRKMAQQLAAATPMAAPVTQTIVLPAREEKPRRKMLGIDDFKGEPGESVEAWLSSVIGEVKNQEHLGGDTYTASELFHGAVPHLKGKAQKWYISLTESMQPDDYTFAFLVERMRAKYGRRDNAWQIQQRLAKRVQQPGKRLSDFADSLLDIGFGKRVPAESYVEAFLNGMNNEIMATHVRASNPQTLEEAVQYAEDKCGEYGEGRKVTDWSVAVQRYRDAAIGDEEAGRGRKPAKAEMRGHIDWKKLGLGFGGDENSPPVYDTSGKAISGLAQNAKKDPLSLAALQTLMTMVGVGEIEEACGQTATTTAPKPKARALEVKAESRTENEDEGSTRPAPTATRGWQGSGPGSFDGHGYGDRWLSRGRGRGGVGGRGFAAGHYGPADNKPIAQRKAESECSYCGQRGHWWRECAIRIAAMGKQEAAQLAAAADQKHTSDAPAAATTTQQGNEQRQNEQHKNQARSLGAEWPRDVAEGDAVVWGKSNPATSGLTWGKSSGGPAADGTPNAKALEDQPTSNDTRATSGTVDTTQMTKDGVEDAPRRPEPILAEGATAVTMQATTAEGDTTKRLTATRAKLSSALMKKQLLVSGGITTAAKRRQLRIEAEQAAARGMLIAELREEHAERAKVMRQKVKRVIVELRELADLLQGRRTRREAQVAAELVRREERRRLTPTPTADGKPKRERKLPDASMVVSVMAQAPMGQSTRIYDDRWVALRQHYEEDVPHIAAIELRRFGQCITRDAPVDIVEGFGGGTNRVLGVWRFVGTTQYQQRITIDALVVDGQGDEFLVGEVWMVQQQVKMDFRRRERKYHDSNGRKVILPSTCHGVSTLTREGRERCAVVRLAKTTKLPTNTRSVIRVDVDAADGTTGIFLPKPGGKRHLMMAPTVDTVRNGMVRIAVMNGEGWREKLPACESLGKWIPIEEDMEIFSMNGELERQRMSEWIATLRDNKAKPLTDEDKLDIGEMEASDRDLVIALLRQYASIVEKKEGCPPLSTTGVEHHINTGKAAPIMFRRRRHAVAENAIIDKEVDEMMQNGVIEEGSGACGFPVVLVKKKDGSVRFCIDYRTLNAITEKDIYPLLRVDETLEALHGTQRLVKAIVEFPTPPDEAQVRRFVALAGYYRRFVPGFGAKMAPLTKLLRQTNKWQGGTEQEQAFSWAKAKLSTKHVLIYPDYRLSFKLTTDASKTGLGAVLSQGQGNGDQPVAYASKVNSEAVAKYGISELECLAVVWAVRLFRPHLYGRKFTIVTDHAALKWLMTTKEPAGRLHRWAQTLQEYDFDILYRLSRENQVADALSRGPTTTVEEGGRREAEPDESLASDSEQHRQRSTVHKWNAPANYSSRGFVSQMEEMAEEIAKRSCKQCGPATDDTTETEIDRAAAAVVQTAVVRRVEAAEMGVVQFTDDDIRHEQAKSVMVQTLKRKAAKWPRGRPRKRATDIAAEHDIDTAIGTAARASTAATVDTTATVGLPARVEIRTAAKETTGTAATPEFTAPDERAPKRRRRQRAVAALNDTIAGRTRWRIRREPYQGVDTDGRAARDDSPRGARAADHALVVSSTHSTATGRHSESSEDGRTHERLDVDLQHSSAVRQFDAEGSEASRQARPQQPEQQPSAETEESETRTYVFVGQGRCGTDSLVGPRPRLPRIPPTATVVEYRRRRYRTRVGRYAMEFEVGYMGDRPDGRADKLWINQKDYEQLYKEGRLRTSRDDSGADEPPGQYHEHTAATAAGPAPTAATGQGQPNRIGDDSYPRGRDCSQISLTDYVERRTVDLSVDDGEDDGVDDDEDSSERSGEDDSSTDNGTDSGEGNGEDDEDRSVDNDQDDSETESEGDRTQPAPERRGSCAERAL</sequence>
<keyword evidence="7" id="KW-0479">Metal-binding</keyword>
<dbReference type="FunFam" id="3.10.20.370:FF:000001">
    <property type="entry name" value="Retrovirus-related Pol polyprotein from transposon 17.6-like protein"/>
    <property type="match status" value="1"/>
</dbReference>
<feature type="compositionally biased region" description="Polar residues" evidence="8">
    <location>
        <begin position="1726"/>
        <end position="1735"/>
    </location>
</feature>
<evidence type="ECO:0000313" key="11">
    <source>
        <dbReference type="Proteomes" id="UP001165121"/>
    </source>
</evidence>
<evidence type="ECO:0000256" key="8">
    <source>
        <dbReference type="SAM" id="MobiDB-lite"/>
    </source>
</evidence>
<dbReference type="InterPro" id="IPR043128">
    <property type="entry name" value="Rev_trsase/Diguanyl_cyclase"/>
</dbReference>
<feature type="compositionally biased region" description="Polar residues" evidence="8">
    <location>
        <begin position="658"/>
        <end position="668"/>
    </location>
</feature>
<evidence type="ECO:0000259" key="9">
    <source>
        <dbReference type="PROSITE" id="PS50158"/>
    </source>
</evidence>
<feature type="compositionally biased region" description="Polar residues" evidence="8">
    <location>
        <begin position="616"/>
        <end position="625"/>
    </location>
</feature>